<evidence type="ECO:0000256" key="1">
    <source>
        <dbReference type="SAM" id="SignalP"/>
    </source>
</evidence>
<dbReference type="HOGENOM" id="CLU_1990700_0_0_6"/>
<evidence type="ECO:0000259" key="2">
    <source>
        <dbReference type="Pfam" id="PF14485"/>
    </source>
</evidence>
<name>K8WQJ9_9GAMM</name>
<dbReference type="RefSeq" id="WP_008915208.1">
    <property type="nucleotide sequence ID" value="NZ_CM001773.1"/>
</dbReference>
<feature type="chain" id="PRO_5003923882" description="DUF4431 domain-containing protein" evidence="1">
    <location>
        <begin position="19"/>
        <end position="125"/>
    </location>
</feature>
<keyword evidence="1" id="KW-0732">Signal</keyword>
<feature type="signal peptide" evidence="1">
    <location>
        <begin position="1"/>
        <end position="18"/>
    </location>
</feature>
<feature type="domain" description="DUF4431" evidence="2">
    <location>
        <begin position="76"/>
        <end position="123"/>
    </location>
</feature>
<dbReference type="InterPro" id="IPR027826">
    <property type="entry name" value="DUF4431"/>
</dbReference>
<dbReference type="OrthoDB" id="1522627at2"/>
<keyword evidence="4" id="KW-1185">Reference proteome</keyword>
<dbReference type="PATRIC" id="fig|1141660.3.peg.1369"/>
<comment type="caution">
    <text evidence="3">The sequence shown here is derived from an EMBL/GenBank/DDBJ whole genome shotgun (WGS) entry which is preliminary data.</text>
</comment>
<organism evidence="3 4">
    <name type="scientific">Providencia sneebia DSM 19967</name>
    <dbReference type="NCBI Taxonomy" id="1141660"/>
    <lineage>
        <taxon>Bacteria</taxon>
        <taxon>Pseudomonadati</taxon>
        <taxon>Pseudomonadota</taxon>
        <taxon>Gammaproteobacteria</taxon>
        <taxon>Enterobacterales</taxon>
        <taxon>Morganellaceae</taxon>
        <taxon>Providencia</taxon>
    </lineage>
</organism>
<sequence length="125" mass="13705">MIKYICASLAFVSMLAIANEKGLQGIYYNEPANIYGTIDREVAGFPSIRPVNIISASSRDIDPDGLNQPEFGVGIMQLVFMSDAMWNKFEKAKGKKATVTCNAYHADNANHMTPVLCEVADITIK</sequence>
<evidence type="ECO:0000313" key="3">
    <source>
        <dbReference type="EMBL" id="EKT58410.1"/>
    </source>
</evidence>
<gene>
    <name evidence="3" type="ORF">OO7_06809</name>
</gene>
<reference evidence="3 4" key="1">
    <citation type="journal article" date="2012" name="BMC Genomics">
        <title>Comparative genomics of bacteria in the genus Providencia isolated from wild Drosophila melanogaster.</title>
        <authorList>
            <person name="Galac M.R."/>
            <person name="Lazzaro B.P."/>
        </authorList>
    </citation>
    <scope>NUCLEOTIDE SEQUENCE [LARGE SCALE GENOMIC DNA]</scope>
    <source>
        <strain evidence="3 4">DSM 19967</strain>
    </source>
</reference>
<dbReference type="AlphaFoldDB" id="K8WQJ9"/>
<accession>K8WQJ9</accession>
<dbReference type="Pfam" id="PF14485">
    <property type="entry name" value="DUF4431"/>
    <property type="match status" value="1"/>
</dbReference>
<dbReference type="EMBL" id="AKKN01000007">
    <property type="protein sequence ID" value="EKT58410.1"/>
    <property type="molecule type" value="Genomic_DNA"/>
</dbReference>
<protein>
    <recommendedName>
        <fullName evidence="2">DUF4431 domain-containing protein</fullName>
    </recommendedName>
</protein>
<evidence type="ECO:0000313" key="4">
    <source>
        <dbReference type="Proteomes" id="UP000010290"/>
    </source>
</evidence>
<dbReference type="Proteomes" id="UP000010290">
    <property type="component" value="Chromosome"/>
</dbReference>
<proteinExistence type="predicted"/>